<dbReference type="InterPro" id="IPR034122">
    <property type="entry name" value="Retropepsin-like_bacterial"/>
</dbReference>
<feature type="transmembrane region" description="Helical" evidence="1">
    <location>
        <begin position="6"/>
        <end position="25"/>
    </location>
</feature>
<keyword evidence="1" id="KW-0472">Membrane</keyword>
<organism evidence="2 3">
    <name type="scientific">Alteromonas australica</name>
    <dbReference type="NCBI Taxonomy" id="589873"/>
    <lineage>
        <taxon>Bacteria</taxon>
        <taxon>Pseudomonadati</taxon>
        <taxon>Pseudomonadota</taxon>
        <taxon>Gammaproteobacteria</taxon>
        <taxon>Alteromonadales</taxon>
        <taxon>Alteromonadaceae</taxon>
        <taxon>Alteromonas/Salinimonas group</taxon>
        <taxon>Alteromonas</taxon>
    </lineage>
</organism>
<dbReference type="Proteomes" id="UP000056090">
    <property type="component" value="Chromosome"/>
</dbReference>
<dbReference type="InterPro" id="IPR021109">
    <property type="entry name" value="Peptidase_aspartic_dom_sf"/>
</dbReference>
<dbReference type="Gene3D" id="2.40.70.10">
    <property type="entry name" value="Acid Proteases"/>
    <property type="match status" value="1"/>
</dbReference>
<evidence type="ECO:0000256" key="1">
    <source>
        <dbReference type="SAM" id="Phobius"/>
    </source>
</evidence>
<keyword evidence="1" id="KW-0812">Transmembrane</keyword>
<evidence type="ECO:0008006" key="4">
    <source>
        <dbReference type="Google" id="ProtNLM"/>
    </source>
</evidence>
<dbReference type="CDD" id="cd05483">
    <property type="entry name" value="retropepsin_like_bacteria"/>
    <property type="match status" value="1"/>
</dbReference>
<accession>A0A075NXF9</accession>
<dbReference type="eggNOG" id="COG3577">
    <property type="taxonomic scope" value="Bacteria"/>
</dbReference>
<dbReference type="AlphaFoldDB" id="A0A075NXF9"/>
<gene>
    <name evidence="2" type="ORF">EP13_12065</name>
</gene>
<dbReference type="GeneID" id="78255638"/>
<proteinExistence type="predicted"/>
<dbReference type="KEGG" id="aal:EP13_12065"/>
<name>A0A075NXF9_9ALTE</name>
<dbReference type="RefSeq" id="WP_052364381.1">
    <property type="nucleotide sequence ID" value="NZ_CBCSKJ010000003.1"/>
</dbReference>
<dbReference type="SUPFAM" id="SSF50630">
    <property type="entry name" value="Acid proteases"/>
    <property type="match status" value="1"/>
</dbReference>
<dbReference type="Pfam" id="PF13975">
    <property type="entry name" value="gag-asp_proteas"/>
    <property type="match status" value="1"/>
</dbReference>
<evidence type="ECO:0000313" key="2">
    <source>
        <dbReference type="EMBL" id="AIF99359.1"/>
    </source>
</evidence>
<keyword evidence="3" id="KW-1185">Reference proteome</keyword>
<evidence type="ECO:0000313" key="3">
    <source>
        <dbReference type="Proteomes" id="UP000056090"/>
    </source>
</evidence>
<sequence>MNRVLVYFLLGLLVASIGINGYLWLRLEKVNQNAISHESAYQQRLTGDSSAVLQPNGGHSATQGARYNGDVPYSDENIANAVRDLRKMLEAGHYDKLAEQLNRYLKDAPNNEALLLIEAELIKLTQPLSTALIHYYDLADSSLSTSARNNVNAEISTLYQQAQRQLRQAQQWELVAQLNEALYQRVPDEHAYILNLAEAYAHQQKLTLMEDVLAALPFNHSKAQAIRGFAYQEEASSIVDNPANPSSLRENSESAITAEGYVREVYVPLRRYGDQYRVDAITLDEDADMILDTGATISAISYSLFRRMGGYSTLPFVGNFQVYTASGSIEAALVKIPLFKFAGYEISNISAIVLPEDALPESDGLLGMNILGKFDFSILPQENQLLLQERKKPLNAD</sequence>
<keyword evidence="1" id="KW-1133">Transmembrane helix</keyword>
<protein>
    <recommendedName>
        <fullName evidence="4">Peptidase A2</fullName>
    </recommendedName>
</protein>
<dbReference type="EMBL" id="CP008849">
    <property type="protein sequence ID" value="AIF99359.1"/>
    <property type="molecule type" value="Genomic_DNA"/>
</dbReference>
<reference evidence="2 3" key="1">
    <citation type="submission" date="2014-06" db="EMBL/GenBank/DDBJ databases">
        <title>Genomes of Alteromonas australica, a world apart.</title>
        <authorList>
            <person name="Gonzaga A."/>
            <person name="Lopez-Perez M."/>
            <person name="Rodriguez-Valera F."/>
        </authorList>
    </citation>
    <scope>NUCLEOTIDE SEQUENCE [LARGE SCALE GENOMIC DNA]</scope>
    <source>
        <strain evidence="2 3">H 17</strain>
    </source>
</reference>